<reference evidence="2 3" key="1">
    <citation type="submission" date="2017-09" db="EMBL/GenBank/DDBJ databases">
        <title>Depth-based differentiation of microbial function through sediment-hosted aquifers and enrichment of novel symbionts in the deep terrestrial subsurface.</title>
        <authorList>
            <person name="Probst A.J."/>
            <person name="Ladd B."/>
            <person name="Jarett J.K."/>
            <person name="Geller-Mcgrath D.E."/>
            <person name="Sieber C.M."/>
            <person name="Emerson J.B."/>
            <person name="Anantharaman K."/>
            <person name="Thomas B.C."/>
            <person name="Malmstrom R."/>
            <person name="Stieglmeier M."/>
            <person name="Klingl A."/>
            <person name="Woyke T."/>
            <person name="Ryan C.M."/>
            <person name="Banfield J.F."/>
        </authorList>
    </citation>
    <scope>NUCLEOTIDE SEQUENCE [LARGE SCALE GENOMIC DNA]</scope>
    <source>
        <strain evidence="2">CG11_big_fil_rev_8_21_14_0_20_35_14</strain>
    </source>
</reference>
<dbReference type="Proteomes" id="UP000229893">
    <property type="component" value="Unassembled WGS sequence"/>
</dbReference>
<name>A0A2H0N8E7_9BACT</name>
<protein>
    <submittedName>
        <fullName evidence="2">Uncharacterized protein</fullName>
    </submittedName>
</protein>
<dbReference type="EMBL" id="PCWO01000008">
    <property type="protein sequence ID" value="PIR05159.1"/>
    <property type="molecule type" value="Genomic_DNA"/>
</dbReference>
<organism evidence="2 3">
    <name type="scientific">Candidatus Liptonbacteria bacterium CG11_big_fil_rev_8_21_14_0_20_35_14</name>
    <dbReference type="NCBI Taxonomy" id="1974634"/>
    <lineage>
        <taxon>Bacteria</taxon>
        <taxon>Candidatus Liptoniibacteriota</taxon>
    </lineage>
</organism>
<sequence length="69" mass="7904">MDRAELEKEKEDLVKQISELEGKVVDYGDDHDVDGGDTESHESESLATNQGIVKVFRDRLDEIERELNQ</sequence>
<accession>A0A2H0N8E7</accession>
<comment type="caution">
    <text evidence="2">The sequence shown here is derived from an EMBL/GenBank/DDBJ whole genome shotgun (WGS) entry which is preliminary data.</text>
</comment>
<feature type="compositionally biased region" description="Basic and acidic residues" evidence="1">
    <location>
        <begin position="26"/>
        <end position="44"/>
    </location>
</feature>
<proteinExistence type="predicted"/>
<evidence type="ECO:0000256" key="1">
    <source>
        <dbReference type="SAM" id="MobiDB-lite"/>
    </source>
</evidence>
<evidence type="ECO:0000313" key="2">
    <source>
        <dbReference type="EMBL" id="PIR05159.1"/>
    </source>
</evidence>
<feature type="region of interest" description="Disordered" evidence="1">
    <location>
        <begin position="26"/>
        <end position="47"/>
    </location>
</feature>
<gene>
    <name evidence="2" type="ORF">COV57_00585</name>
</gene>
<evidence type="ECO:0000313" key="3">
    <source>
        <dbReference type="Proteomes" id="UP000229893"/>
    </source>
</evidence>
<dbReference type="AlphaFoldDB" id="A0A2H0N8E7"/>